<reference evidence="3" key="1">
    <citation type="submission" date="2016-06" db="EMBL/GenBank/DDBJ databases">
        <title>Draft Genome sequence of the fungus Inonotus baumii.</title>
        <authorList>
            <person name="Zhu H."/>
            <person name="Lin W."/>
        </authorList>
    </citation>
    <scope>NUCLEOTIDE SEQUENCE</scope>
    <source>
        <strain evidence="3">821</strain>
    </source>
</reference>
<proteinExistence type="predicted"/>
<feature type="transmembrane region" description="Helical" evidence="2">
    <location>
        <begin position="78"/>
        <end position="102"/>
    </location>
</feature>
<evidence type="ECO:0000256" key="1">
    <source>
        <dbReference type="SAM" id="MobiDB-lite"/>
    </source>
</evidence>
<dbReference type="Proteomes" id="UP000757232">
    <property type="component" value="Unassembled WGS sequence"/>
</dbReference>
<dbReference type="OrthoDB" id="2500246at2759"/>
<accession>A0A9Q5N9V7</accession>
<dbReference type="EMBL" id="LNZH02000052">
    <property type="protein sequence ID" value="OCB91877.1"/>
    <property type="molecule type" value="Genomic_DNA"/>
</dbReference>
<evidence type="ECO:0000256" key="2">
    <source>
        <dbReference type="SAM" id="Phobius"/>
    </source>
</evidence>
<protein>
    <submittedName>
        <fullName evidence="3">Uncharacterized protein</fullName>
    </submittedName>
</protein>
<keyword evidence="2" id="KW-1133">Transmembrane helix</keyword>
<feature type="compositionally biased region" description="Basic and acidic residues" evidence="1">
    <location>
        <begin position="145"/>
        <end position="154"/>
    </location>
</feature>
<sequence>MADYLQSLDPRSLVVLEAGLSFIISPFTSPTYNLPIFLFGVYAQESTESNQSLRLFTGLVASSAVFDIIWMARHHQNWFIKLVSLLILLLKAPTALAFVTALRQRGDHLSGLNIRGGDLGGPTVWSMPGGFTSLAGGRNGYQDVDAGRDVESHPRPPAPPAAPPAPSHAAPPPPQAPGGYQTTSPPQP</sequence>
<feature type="transmembrane region" description="Helical" evidence="2">
    <location>
        <begin position="55"/>
        <end position="72"/>
    </location>
</feature>
<keyword evidence="2" id="KW-0812">Transmembrane</keyword>
<dbReference type="AlphaFoldDB" id="A0A9Q5N9V7"/>
<evidence type="ECO:0000313" key="4">
    <source>
        <dbReference type="Proteomes" id="UP000757232"/>
    </source>
</evidence>
<keyword evidence="2" id="KW-0472">Membrane</keyword>
<feature type="compositionally biased region" description="Pro residues" evidence="1">
    <location>
        <begin position="155"/>
        <end position="176"/>
    </location>
</feature>
<feature type="transmembrane region" description="Helical" evidence="2">
    <location>
        <begin position="20"/>
        <end position="43"/>
    </location>
</feature>
<comment type="caution">
    <text evidence="3">The sequence shown here is derived from an EMBL/GenBank/DDBJ whole genome shotgun (WGS) entry which is preliminary data.</text>
</comment>
<keyword evidence="4" id="KW-1185">Reference proteome</keyword>
<evidence type="ECO:0000313" key="3">
    <source>
        <dbReference type="EMBL" id="OCB91877.1"/>
    </source>
</evidence>
<gene>
    <name evidence="3" type="ORF">A7U60_g812</name>
</gene>
<organism evidence="3 4">
    <name type="scientific">Sanghuangporus baumii</name>
    <name type="common">Phellinus baumii</name>
    <dbReference type="NCBI Taxonomy" id="108892"/>
    <lineage>
        <taxon>Eukaryota</taxon>
        <taxon>Fungi</taxon>
        <taxon>Dikarya</taxon>
        <taxon>Basidiomycota</taxon>
        <taxon>Agaricomycotina</taxon>
        <taxon>Agaricomycetes</taxon>
        <taxon>Hymenochaetales</taxon>
        <taxon>Hymenochaetaceae</taxon>
        <taxon>Sanghuangporus</taxon>
    </lineage>
</organism>
<name>A0A9Q5N9V7_SANBA</name>
<feature type="region of interest" description="Disordered" evidence="1">
    <location>
        <begin position="136"/>
        <end position="188"/>
    </location>
</feature>